<feature type="transmembrane region" description="Helical" evidence="3">
    <location>
        <begin position="12"/>
        <end position="34"/>
    </location>
</feature>
<proteinExistence type="predicted"/>
<keyword evidence="3" id="KW-1133">Transmembrane helix</keyword>
<dbReference type="AlphaFoldDB" id="A0A914VVV1"/>
<reference evidence="6" key="1">
    <citation type="submission" date="2022-11" db="UniProtKB">
        <authorList>
            <consortium name="WormBaseParasite"/>
        </authorList>
    </citation>
    <scope>IDENTIFICATION</scope>
</reference>
<keyword evidence="3" id="KW-0812">Transmembrane</keyword>
<dbReference type="WBParaSite" id="PSAMB.scaffold2669size21925.g18801.t1">
    <property type="protein sequence ID" value="PSAMB.scaffold2669size21925.g18801.t1"/>
    <property type="gene ID" value="PSAMB.scaffold2669size21925.g18801"/>
</dbReference>
<sequence>MEKSTTKTVKLATAVATVFSICSLLVCFIGVPIICSEIRAVFFELDTEMASFKAASSDLWKDLIKISPARRHKRQFLSPGYGGSSATEVPISNPDPDVAVINNACQCKPNNNCPAGPPGPPGAGGGDGDHGIAGDDGVDGKDYKSEEEGGYDDASASVVQSEGYETSATGYSTKETKNEYGIRRRVARSAG</sequence>
<name>A0A914VVV1_9BILA</name>
<evidence type="ECO:0000256" key="1">
    <source>
        <dbReference type="ARBA" id="ARBA00022737"/>
    </source>
</evidence>
<feature type="domain" description="Nematode cuticle collagen N-terminal" evidence="4">
    <location>
        <begin position="11"/>
        <end position="63"/>
    </location>
</feature>
<feature type="compositionally biased region" description="Polar residues" evidence="2">
    <location>
        <begin position="157"/>
        <end position="173"/>
    </location>
</feature>
<keyword evidence="5" id="KW-1185">Reference proteome</keyword>
<keyword evidence="3" id="KW-0472">Membrane</keyword>
<dbReference type="SMART" id="SM01088">
    <property type="entry name" value="Col_cuticle_N"/>
    <property type="match status" value="1"/>
</dbReference>
<accession>A0A914VVV1</accession>
<dbReference type="PANTHER" id="PTHR24637">
    <property type="entry name" value="COLLAGEN"/>
    <property type="match status" value="1"/>
</dbReference>
<evidence type="ECO:0000259" key="4">
    <source>
        <dbReference type="SMART" id="SM01088"/>
    </source>
</evidence>
<protein>
    <submittedName>
        <fullName evidence="6">Nematode cuticle collagen N-terminal domain-containing protein</fullName>
    </submittedName>
</protein>
<organism evidence="5 6">
    <name type="scientific">Plectus sambesii</name>
    <dbReference type="NCBI Taxonomy" id="2011161"/>
    <lineage>
        <taxon>Eukaryota</taxon>
        <taxon>Metazoa</taxon>
        <taxon>Ecdysozoa</taxon>
        <taxon>Nematoda</taxon>
        <taxon>Chromadorea</taxon>
        <taxon>Plectida</taxon>
        <taxon>Plectina</taxon>
        <taxon>Plectoidea</taxon>
        <taxon>Plectidae</taxon>
        <taxon>Plectus</taxon>
    </lineage>
</organism>
<feature type="compositionally biased region" description="Basic and acidic residues" evidence="2">
    <location>
        <begin position="127"/>
        <end position="147"/>
    </location>
</feature>
<dbReference type="Proteomes" id="UP000887566">
    <property type="component" value="Unplaced"/>
</dbReference>
<dbReference type="InterPro" id="IPR002486">
    <property type="entry name" value="Col_cuticle_N"/>
</dbReference>
<evidence type="ECO:0000256" key="2">
    <source>
        <dbReference type="SAM" id="MobiDB-lite"/>
    </source>
</evidence>
<dbReference type="Pfam" id="PF01484">
    <property type="entry name" value="Col_cuticle_N"/>
    <property type="match status" value="1"/>
</dbReference>
<evidence type="ECO:0000256" key="3">
    <source>
        <dbReference type="SAM" id="Phobius"/>
    </source>
</evidence>
<dbReference type="GO" id="GO:0042302">
    <property type="term" value="F:structural constituent of cuticle"/>
    <property type="evidence" value="ECO:0007669"/>
    <property type="project" value="InterPro"/>
</dbReference>
<evidence type="ECO:0000313" key="5">
    <source>
        <dbReference type="Proteomes" id="UP000887566"/>
    </source>
</evidence>
<evidence type="ECO:0000313" key="6">
    <source>
        <dbReference type="WBParaSite" id="PSAMB.scaffold2669size21925.g18801.t1"/>
    </source>
</evidence>
<keyword evidence="1" id="KW-0677">Repeat</keyword>
<feature type="region of interest" description="Disordered" evidence="2">
    <location>
        <begin position="116"/>
        <end position="191"/>
    </location>
</feature>